<protein>
    <submittedName>
        <fullName evidence="1">Uncharacterized protein</fullName>
    </submittedName>
</protein>
<name>A0AA39PFG7_9AGAR</name>
<dbReference type="Proteomes" id="UP001175227">
    <property type="component" value="Unassembled WGS sequence"/>
</dbReference>
<sequence length="240" mass="27604">MRVLSDMKKRVSSYPTDRIAGLACIFQGTQVPTYYKSQTEEEAWLKLWKASSVECRAQIFFFFPRPGRGGQKWYPTWEQVLSEELPIVDCDPTEKWYGRLYYEDGGPGGPFAFRGHCIRHGYVCGFGQEDPSMHVRSGELRITNGSGTTHAFRISANLQYPIREGFHELWGTSGKGSTFTSFREPRALLKYWVPGHRQGTKFEKFSIFQITEEDERQRLVKSGLTQSMDAEGERLRTDLC</sequence>
<keyword evidence="2" id="KW-1185">Reference proteome</keyword>
<dbReference type="AlphaFoldDB" id="A0AA39PFG7"/>
<dbReference type="EMBL" id="JAUEPR010000006">
    <property type="protein sequence ID" value="KAK0483242.1"/>
    <property type="molecule type" value="Genomic_DNA"/>
</dbReference>
<comment type="caution">
    <text evidence="1">The sequence shown here is derived from an EMBL/GenBank/DDBJ whole genome shotgun (WGS) entry which is preliminary data.</text>
</comment>
<proteinExistence type="predicted"/>
<evidence type="ECO:0000313" key="2">
    <source>
        <dbReference type="Proteomes" id="UP001175227"/>
    </source>
</evidence>
<organism evidence="1 2">
    <name type="scientific">Armillaria novae-zelandiae</name>
    <dbReference type="NCBI Taxonomy" id="153914"/>
    <lineage>
        <taxon>Eukaryota</taxon>
        <taxon>Fungi</taxon>
        <taxon>Dikarya</taxon>
        <taxon>Basidiomycota</taxon>
        <taxon>Agaricomycotina</taxon>
        <taxon>Agaricomycetes</taxon>
        <taxon>Agaricomycetidae</taxon>
        <taxon>Agaricales</taxon>
        <taxon>Marasmiineae</taxon>
        <taxon>Physalacriaceae</taxon>
        <taxon>Armillaria</taxon>
    </lineage>
</organism>
<gene>
    <name evidence="1" type="ORF">IW261DRAFT_935597</name>
</gene>
<reference evidence="1" key="1">
    <citation type="submission" date="2023-06" db="EMBL/GenBank/DDBJ databases">
        <authorList>
            <consortium name="Lawrence Berkeley National Laboratory"/>
            <person name="Ahrendt S."/>
            <person name="Sahu N."/>
            <person name="Indic B."/>
            <person name="Wong-Bajracharya J."/>
            <person name="Merenyi Z."/>
            <person name="Ke H.-M."/>
            <person name="Monk M."/>
            <person name="Kocsube S."/>
            <person name="Drula E."/>
            <person name="Lipzen A."/>
            <person name="Balint B."/>
            <person name="Henrissat B."/>
            <person name="Andreopoulos B."/>
            <person name="Martin F.M."/>
            <person name="Harder C.B."/>
            <person name="Rigling D."/>
            <person name="Ford K.L."/>
            <person name="Foster G.D."/>
            <person name="Pangilinan J."/>
            <person name="Papanicolaou A."/>
            <person name="Barry K."/>
            <person name="LaButti K."/>
            <person name="Viragh M."/>
            <person name="Koriabine M."/>
            <person name="Yan M."/>
            <person name="Riley R."/>
            <person name="Champramary S."/>
            <person name="Plett K.L."/>
            <person name="Tsai I.J."/>
            <person name="Slot J."/>
            <person name="Sipos G."/>
            <person name="Plett J."/>
            <person name="Nagy L.G."/>
            <person name="Grigoriev I.V."/>
        </authorList>
    </citation>
    <scope>NUCLEOTIDE SEQUENCE</scope>
    <source>
        <strain evidence="1">ICMP 16352</strain>
    </source>
</reference>
<evidence type="ECO:0000313" key="1">
    <source>
        <dbReference type="EMBL" id="KAK0483242.1"/>
    </source>
</evidence>
<accession>A0AA39PFG7</accession>